<accession>A0A7J7L6P9</accession>
<reference evidence="6 7" key="1">
    <citation type="journal article" date="2020" name="IScience">
        <title>Genome Sequencing of the Endangered Kingdonia uniflora (Circaeasteraceae, Ranunculales) Reveals Potential Mechanisms of Evolutionary Specialization.</title>
        <authorList>
            <person name="Sun Y."/>
            <person name="Deng T."/>
            <person name="Zhang A."/>
            <person name="Moore M.J."/>
            <person name="Landis J.B."/>
            <person name="Lin N."/>
            <person name="Zhang H."/>
            <person name="Zhang X."/>
            <person name="Huang J."/>
            <person name="Zhang X."/>
            <person name="Sun H."/>
            <person name="Wang H."/>
        </authorList>
    </citation>
    <scope>NUCLEOTIDE SEQUENCE [LARGE SCALE GENOMIC DNA]</scope>
    <source>
        <strain evidence="6">TB1705</strain>
        <tissue evidence="6">Leaf</tissue>
    </source>
</reference>
<gene>
    <name evidence="6" type="ORF">GIB67_011059</name>
</gene>
<name>A0A7J7L6P9_9MAGN</name>
<protein>
    <recommendedName>
        <fullName evidence="8">Ribosomal protein S8</fullName>
    </recommendedName>
</protein>
<dbReference type="OrthoDB" id="10250260at2759"/>
<dbReference type="EMBL" id="JACGCM010002611">
    <property type="protein sequence ID" value="KAF6138219.1"/>
    <property type="molecule type" value="Genomic_DNA"/>
</dbReference>
<keyword evidence="3 4" id="KW-0687">Ribonucleoprotein</keyword>
<dbReference type="GO" id="GO:0003735">
    <property type="term" value="F:structural constituent of ribosome"/>
    <property type="evidence" value="ECO:0007669"/>
    <property type="project" value="InterPro"/>
</dbReference>
<dbReference type="GO" id="GO:1990904">
    <property type="term" value="C:ribonucleoprotein complex"/>
    <property type="evidence" value="ECO:0007669"/>
    <property type="project" value="UniProtKB-KW"/>
</dbReference>
<evidence type="ECO:0000256" key="4">
    <source>
        <dbReference type="RuleBase" id="RU003660"/>
    </source>
</evidence>
<comment type="similarity">
    <text evidence="1 4">Belongs to the universal ribosomal protein uS8 family.</text>
</comment>
<dbReference type="Gene3D" id="3.30.1490.10">
    <property type="match status" value="1"/>
</dbReference>
<evidence type="ECO:0000256" key="5">
    <source>
        <dbReference type="SAM" id="MobiDB-lite"/>
    </source>
</evidence>
<dbReference type="AlphaFoldDB" id="A0A7J7L6P9"/>
<comment type="caution">
    <text evidence="6">The sequence shown here is derived from an EMBL/GenBank/DDBJ whole genome shotgun (WGS) entry which is preliminary data.</text>
</comment>
<dbReference type="Pfam" id="PF00410">
    <property type="entry name" value="Ribosomal_S8"/>
    <property type="match status" value="1"/>
</dbReference>
<dbReference type="GO" id="GO:0005840">
    <property type="term" value="C:ribosome"/>
    <property type="evidence" value="ECO:0007669"/>
    <property type="project" value="UniProtKB-KW"/>
</dbReference>
<dbReference type="GO" id="GO:0006412">
    <property type="term" value="P:translation"/>
    <property type="evidence" value="ECO:0007669"/>
    <property type="project" value="InterPro"/>
</dbReference>
<evidence type="ECO:0000256" key="3">
    <source>
        <dbReference type="ARBA" id="ARBA00023274"/>
    </source>
</evidence>
<proteinExistence type="inferred from homology"/>
<sequence length="207" mass="23789">MGRKILNEALSKIVNAEKRGFATTNLRPVSNVMASFLKIMKDRGEKRSRYVVVQPGRRTLERAPNVWHSFKFVTSPNRSKEKNLQIPVRSQEEMSPNRSKEENAQILDIAPLDATGESRSEGYIKGFQVYETHRVRNITVELSGRINSCRSIMYRQDIKAGEIEQYRLRTLPTRQWGYVVITTPNGILDHEEAIRQNVGGQVLGYFH</sequence>
<keyword evidence="2 4" id="KW-0689">Ribosomal protein</keyword>
<organism evidence="6 7">
    <name type="scientific">Kingdonia uniflora</name>
    <dbReference type="NCBI Taxonomy" id="39325"/>
    <lineage>
        <taxon>Eukaryota</taxon>
        <taxon>Viridiplantae</taxon>
        <taxon>Streptophyta</taxon>
        <taxon>Embryophyta</taxon>
        <taxon>Tracheophyta</taxon>
        <taxon>Spermatophyta</taxon>
        <taxon>Magnoliopsida</taxon>
        <taxon>Ranunculales</taxon>
        <taxon>Circaeasteraceae</taxon>
        <taxon>Kingdonia</taxon>
    </lineage>
</organism>
<evidence type="ECO:0000313" key="7">
    <source>
        <dbReference type="Proteomes" id="UP000541444"/>
    </source>
</evidence>
<feature type="region of interest" description="Disordered" evidence="5">
    <location>
        <begin position="81"/>
        <end position="101"/>
    </location>
</feature>
<dbReference type="InterPro" id="IPR000630">
    <property type="entry name" value="Ribosomal_uS8"/>
</dbReference>
<evidence type="ECO:0000313" key="6">
    <source>
        <dbReference type="EMBL" id="KAF6138219.1"/>
    </source>
</evidence>
<dbReference type="Proteomes" id="UP000541444">
    <property type="component" value="Unassembled WGS sequence"/>
</dbReference>
<evidence type="ECO:0008006" key="8">
    <source>
        <dbReference type="Google" id="ProtNLM"/>
    </source>
</evidence>
<keyword evidence="7" id="KW-1185">Reference proteome</keyword>
<dbReference type="PANTHER" id="PTHR11758">
    <property type="entry name" value="40S RIBOSOMAL PROTEIN S15A"/>
    <property type="match status" value="1"/>
</dbReference>
<dbReference type="InterPro" id="IPR047863">
    <property type="entry name" value="Ribosomal_uS8_CS"/>
</dbReference>
<dbReference type="PROSITE" id="PS00053">
    <property type="entry name" value="RIBOSOMAL_S8"/>
    <property type="match status" value="1"/>
</dbReference>
<dbReference type="Gene3D" id="3.30.1370.30">
    <property type="match status" value="1"/>
</dbReference>
<evidence type="ECO:0000256" key="2">
    <source>
        <dbReference type="ARBA" id="ARBA00022980"/>
    </source>
</evidence>
<evidence type="ECO:0000256" key="1">
    <source>
        <dbReference type="ARBA" id="ARBA00006471"/>
    </source>
</evidence>
<dbReference type="InterPro" id="IPR035987">
    <property type="entry name" value="Ribosomal_uS8_sf"/>
</dbReference>
<dbReference type="SUPFAM" id="SSF56047">
    <property type="entry name" value="Ribosomal protein S8"/>
    <property type="match status" value="2"/>
</dbReference>